<evidence type="ECO:0000259" key="3">
    <source>
        <dbReference type="PROSITE" id="PS50011"/>
    </source>
</evidence>
<dbReference type="PROSITE" id="PS51178">
    <property type="entry name" value="PASTA"/>
    <property type="match status" value="2"/>
</dbReference>
<dbReference type="Gene3D" id="3.30.10.20">
    <property type="match status" value="3"/>
</dbReference>
<feature type="transmembrane region" description="Helical" evidence="2">
    <location>
        <begin position="395"/>
        <end position="416"/>
    </location>
</feature>
<gene>
    <name evidence="5" type="ORF">UFOPK1808_01010</name>
</gene>
<dbReference type="PROSITE" id="PS50011">
    <property type="entry name" value="PROTEIN_KINASE_DOM"/>
    <property type="match status" value="1"/>
</dbReference>
<dbReference type="SMART" id="SM00740">
    <property type="entry name" value="PASTA"/>
    <property type="match status" value="3"/>
</dbReference>
<organism evidence="5">
    <name type="scientific">freshwater metagenome</name>
    <dbReference type="NCBI Taxonomy" id="449393"/>
    <lineage>
        <taxon>unclassified sequences</taxon>
        <taxon>metagenomes</taxon>
        <taxon>ecological metagenomes</taxon>
    </lineage>
</organism>
<name>A0A6J6GWI6_9ZZZZ</name>
<feature type="domain" description="PASTA" evidence="4">
    <location>
        <begin position="417"/>
        <end position="483"/>
    </location>
</feature>
<dbReference type="InterPro" id="IPR000719">
    <property type="entry name" value="Prot_kinase_dom"/>
</dbReference>
<feature type="domain" description="Protein kinase" evidence="3">
    <location>
        <begin position="14"/>
        <end position="271"/>
    </location>
</feature>
<dbReference type="PANTHER" id="PTHR44329">
    <property type="entry name" value="SERINE/THREONINE-PROTEIN KINASE TNNI3K-RELATED"/>
    <property type="match status" value="1"/>
</dbReference>
<sequence length="691" mass="71758">MPGTVLAARYQLDTLRVEAAGSATGASQFDATDLSSNEGVSVRIVQLSQLIDPALGSTTADDALAAFEHQVTVASSLRHPCIESVLDHGEVTLDGERYVFVVGERLAGGSLREFLDRGRRLTPSQALIVGVDICRALDAAAKVGISHGDLRPSRLVFGLDRRVRLVGYGAPLRPLDALGLEQATYAAPELADGGARSASSDVYSLALILVEAMTGEVPFAADTVTASFAARAGKLLPVNADFGALAQVLERAGRPTASERFSPREMGQALVQNAEKMSRPTPIDVVGTGLFDAEVAASEPVVSAPIDTSVIAPVQNVAPNEPIQIRTTPKLGGDNTTGPIVLPQVDPTNPHGTPLTIGGDDTGPITMDADSLRVLAADDPTTQVVRVKKRWGRRIAIGALVVALIAGAGVGAYFTVLNPKNPVPALAGLTEAEARNQVSPFGWGVTIVKERSDEVTAGQVIRTSPVLGANLAKRSALTLVVSEGPTLSVLTELTGLTADAAKAKITELGLVATPVDIADETIAVGTVVSWTIPDQPTLKVGDSVVKGTSVSINVSTGPALRDVPNLVGMTIEVATAKLTEMGLVIVEGPPLGHPEIPAGQISVQVPAAAEKLARGGTITVTVSKGQETTLIPTIYGKDLATVKERLLKYGMVIGKVTGNIKRGLKSASIDGTVVKNYTRVIVGKTVDLTFP</sequence>
<dbReference type="Pfam" id="PF03793">
    <property type="entry name" value="PASTA"/>
    <property type="match status" value="2"/>
</dbReference>
<dbReference type="SUPFAM" id="SSF56112">
    <property type="entry name" value="Protein kinase-like (PK-like)"/>
    <property type="match status" value="1"/>
</dbReference>
<feature type="domain" description="PASTA" evidence="4">
    <location>
        <begin position="557"/>
        <end position="624"/>
    </location>
</feature>
<dbReference type="CDD" id="cd06577">
    <property type="entry name" value="PASTA_pknB"/>
    <property type="match status" value="3"/>
</dbReference>
<feature type="region of interest" description="Disordered" evidence="1">
    <location>
        <begin position="343"/>
        <end position="363"/>
    </location>
</feature>
<dbReference type="AlphaFoldDB" id="A0A6J6GWI6"/>
<evidence type="ECO:0000313" key="5">
    <source>
        <dbReference type="EMBL" id="CAB4604690.1"/>
    </source>
</evidence>
<keyword evidence="2" id="KW-1133">Transmembrane helix</keyword>
<proteinExistence type="predicted"/>
<keyword evidence="2" id="KW-0812">Transmembrane</keyword>
<dbReference type="InterPro" id="IPR005543">
    <property type="entry name" value="PASTA_dom"/>
</dbReference>
<evidence type="ECO:0000259" key="4">
    <source>
        <dbReference type="PROSITE" id="PS51178"/>
    </source>
</evidence>
<evidence type="ECO:0000256" key="1">
    <source>
        <dbReference type="SAM" id="MobiDB-lite"/>
    </source>
</evidence>
<dbReference type="InterPro" id="IPR011009">
    <property type="entry name" value="Kinase-like_dom_sf"/>
</dbReference>
<dbReference type="SMART" id="SM00220">
    <property type="entry name" value="S_TKc"/>
    <property type="match status" value="1"/>
</dbReference>
<protein>
    <submittedName>
        <fullName evidence="5">Unannotated protein</fullName>
    </submittedName>
</protein>
<dbReference type="EMBL" id="CAEZUL010000119">
    <property type="protein sequence ID" value="CAB4604690.1"/>
    <property type="molecule type" value="Genomic_DNA"/>
</dbReference>
<dbReference type="Gene3D" id="1.10.510.10">
    <property type="entry name" value="Transferase(Phosphotransferase) domain 1"/>
    <property type="match status" value="1"/>
</dbReference>
<dbReference type="InterPro" id="IPR051681">
    <property type="entry name" value="Ser/Thr_Kinases-Pseudokinases"/>
</dbReference>
<accession>A0A6J6GWI6</accession>
<dbReference type="GO" id="GO:0004674">
    <property type="term" value="F:protein serine/threonine kinase activity"/>
    <property type="evidence" value="ECO:0007669"/>
    <property type="project" value="TreeGrafter"/>
</dbReference>
<dbReference type="GO" id="GO:0005524">
    <property type="term" value="F:ATP binding"/>
    <property type="evidence" value="ECO:0007669"/>
    <property type="project" value="InterPro"/>
</dbReference>
<evidence type="ECO:0000256" key="2">
    <source>
        <dbReference type="SAM" id="Phobius"/>
    </source>
</evidence>
<dbReference type="Pfam" id="PF00069">
    <property type="entry name" value="Pkinase"/>
    <property type="match status" value="1"/>
</dbReference>
<reference evidence="5" key="1">
    <citation type="submission" date="2020-05" db="EMBL/GenBank/DDBJ databases">
        <authorList>
            <person name="Chiriac C."/>
            <person name="Salcher M."/>
            <person name="Ghai R."/>
            <person name="Kavagutti S V."/>
        </authorList>
    </citation>
    <scope>NUCLEOTIDE SEQUENCE</scope>
</reference>
<keyword evidence="2" id="KW-0472">Membrane</keyword>